<gene>
    <name evidence="1" type="ORF">Pmani_003689</name>
</gene>
<accession>A0AAE1UM90</accession>
<sequence length="247" mass="27967">MSQQNLEQIVRENVEAELESISSDSVRGSKTVKDVTAAIMPGIANIIVVAVSTAVATAIKDYTNKLVSNSAEKQRSCLLSRFDNDRLEQYMRRDNLRIFGIEEEPDEDEDIIQAKVIEVAADIGVKIEANDISIAHRLGREGGQGRPVLVRFCHRKNRNAVLNKKKELKKKQKKIYINEDLTPLRAAMLKIVKEQATVRNVTTRDGKIIAWLIDRERPVDINTPDDLHKVGITSPDWKKLKLDYLIQ</sequence>
<evidence type="ECO:0000313" key="1">
    <source>
        <dbReference type="EMBL" id="KAK4325746.1"/>
    </source>
</evidence>
<reference evidence="1" key="1">
    <citation type="submission" date="2023-11" db="EMBL/GenBank/DDBJ databases">
        <title>Genome assemblies of two species of porcelain crab, Petrolisthes cinctipes and Petrolisthes manimaculis (Anomura: Porcellanidae).</title>
        <authorList>
            <person name="Angst P."/>
        </authorList>
    </citation>
    <scope>NUCLEOTIDE SEQUENCE</scope>
    <source>
        <strain evidence="1">PB745_02</strain>
        <tissue evidence="1">Gill</tissue>
    </source>
</reference>
<protein>
    <submittedName>
        <fullName evidence="1">Uncharacterized protein</fullName>
    </submittedName>
</protein>
<dbReference type="EMBL" id="JAWZYT010000264">
    <property type="protein sequence ID" value="KAK4325746.1"/>
    <property type="molecule type" value="Genomic_DNA"/>
</dbReference>
<keyword evidence="2" id="KW-1185">Reference proteome</keyword>
<comment type="caution">
    <text evidence="1">The sequence shown here is derived from an EMBL/GenBank/DDBJ whole genome shotgun (WGS) entry which is preliminary data.</text>
</comment>
<dbReference type="Gene3D" id="3.30.70.1820">
    <property type="entry name" value="L1 transposable element, RRM domain"/>
    <property type="match status" value="1"/>
</dbReference>
<dbReference type="Proteomes" id="UP001292094">
    <property type="component" value="Unassembled WGS sequence"/>
</dbReference>
<name>A0AAE1UM90_9EUCA</name>
<proteinExistence type="predicted"/>
<evidence type="ECO:0000313" key="2">
    <source>
        <dbReference type="Proteomes" id="UP001292094"/>
    </source>
</evidence>
<dbReference type="AlphaFoldDB" id="A0AAE1UM90"/>
<organism evidence="1 2">
    <name type="scientific">Petrolisthes manimaculis</name>
    <dbReference type="NCBI Taxonomy" id="1843537"/>
    <lineage>
        <taxon>Eukaryota</taxon>
        <taxon>Metazoa</taxon>
        <taxon>Ecdysozoa</taxon>
        <taxon>Arthropoda</taxon>
        <taxon>Crustacea</taxon>
        <taxon>Multicrustacea</taxon>
        <taxon>Malacostraca</taxon>
        <taxon>Eumalacostraca</taxon>
        <taxon>Eucarida</taxon>
        <taxon>Decapoda</taxon>
        <taxon>Pleocyemata</taxon>
        <taxon>Anomura</taxon>
        <taxon>Galatheoidea</taxon>
        <taxon>Porcellanidae</taxon>
        <taxon>Petrolisthes</taxon>
    </lineage>
</organism>